<comment type="subcellular location">
    <subcellularLocation>
        <location evidence="2">Cell projection</location>
        <location evidence="2">Cilium</location>
    </subcellularLocation>
    <subcellularLocation>
        <location evidence="1">Cytoplasm</location>
        <location evidence="1">Cytoskeleton</location>
        <location evidence="1">Microtubule organizing center</location>
        <location evidence="1">Centrosome</location>
        <location evidence="1">Centriole</location>
    </subcellularLocation>
</comment>
<dbReference type="PANTHER" id="PTHR45973:SF9">
    <property type="entry name" value="LEUCINE-RICH REPEAT-CONTAINING PROTEIN 46"/>
    <property type="match status" value="1"/>
</dbReference>
<evidence type="ECO:0000313" key="19">
    <source>
        <dbReference type="Proteomes" id="UP000822476"/>
    </source>
</evidence>
<dbReference type="SUPFAM" id="SSF52058">
    <property type="entry name" value="L domain-like"/>
    <property type="match status" value="1"/>
</dbReference>
<dbReference type="SMART" id="SM00365">
    <property type="entry name" value="LRR_SD22"/>
    <property type="match status" value="4"/>
</dbReference>
<evidence type="ECO:0000256" key="1">
    <source>
        <dbReference type="ARBA" id="ARBA00004114"/>
    </source>
</evidence>
<evidence type="ECO:0000256" key="13">
    <source>
        <dbReference type="ARBA" id="ARBA00054059"/>
    </source>
</evidence>
<comment type="similarity">
    <text evidence="14">Belongs to the LRRCC1 family.</text>
</comment>
<dbReference type="InterPro" id="IPR032675">
    <property type="entry name" value="LRR_dom_sf"/>
</dbReference>
<evidence type="ECO:0000256" key="14">
    <source>
        <dbReference type="ARBA" id="ARBA00061329"/>
    </source>
</evidence>
<keyword evidence="3" id="KW-0963">Cytoplasm</keyword>
<evidence type="ECO:0000256" key="2">
    <source>
        <dbReference type="ARBA" id="ARBA00004138"/>
    </source>
</evidence>
<dbReference type="AlphaFoldDB" id="A0A8S9YEY1"/>
<dbReference type="Gene3D" id="1.10.287.1490">
    <property type="match status" value="1"/>
</dbReference>
<keyword evidence="5" id="KW-0132">Cell division</keyword>
<keyword evidence="12" id="KW-0131">Cell cycle</keyword>
<comment type="function">
    <text evidence="13">Required for the organization of the mitotic spindle. Maintains the structural integrity of centrosomes during mitosis.</text>
</comment>
<keyword evidence="11" id="KW-0966">Cell projection</keyword>
<evidence type="ECO:0000256" key="10">
    <source>
        <dbReference type="ARBA" id="ARBA00023212"/>
    </source>
</evidence>
<dbReference type="OrthoDB" id="7451790at2759"/>
<evidence type="ECO:0000256" key="12">
    <source>
        <dbReference type="ARBA" id="ARBA00023306"/>
    </source>
</evidence>
<evidence type="ECO:0000256" key="16">
    <source>
        <dbReference type="SAM" id="Coils"/>
    </source>
</evidence>
<feature type="coiled-coil region" evidence="16">
    <location>
        <begin position="526"/>
        <end position="553"/>
    </location>
</feature>
<evidence type="ECO:0000256" key="8">
    <source>
        <dbReference type="ARBA" id="ARBA00023054"/>
    </source>
</evidence>
<keyword evidence="9" id="KW-0969">Cilium</keyword>
<evidence type="ECO:0000256" key="7">
    <source>
        <dbReference type="ARBA" id="ARBA00022776"/>
    </source>
</evidence>
<protein>
    <recommendedName>
        <fullName evidence="15">Leucine-rich repeat and coiled-coil domain-containing protein 1</fullName>
    </recommendedName>
</protein>
<feature type="compositionally biased region" description="Polar residues" evidence="17">
    <location>
        <begin position="378"/>
        <end position="400"/>
    </location>
</feature>
<evidence type="ECO:0000256" key="11">
    <source>
        <dbReference type="ARBA" id="ARBA00023273"/>
    </source>
</evidence>
<proteinExistence type="inferred from homology"/>
<organism evidence="18 19">
    <name type="scientific">Paragonimus skrjabini miyazakii</name>
    <dbReference type="NCBI Taxonomy" id="59628"/>
    <lineage>
        <taxon>Eukaryota</taxon>
        <taxon>Metazoa</taxon>
        <taxon>Spiralia</taxon>
        <taxon>Lophotrochozoa</taxon>
        <taxon>Platyhelminthes</taxon>
        <taxon>Trematoda</taxon>
        <taxon>Digenea</taxon>
        <taxon>Plagiorchiida</taxon>
        <taxon>Troglotremata</taxon>
        <taxon>Troglotrematidae</taxon>
        <taxon>Paragonimus</taxon>
    </lineage>
</organism>
<evidence type="ECO:0000256" key="17">
    <source>
        <dbReference type="SAM" id="MobiDB-lite"/>
    </source>
</evidence>
<accession>A0A8S9YEY1</accession>
<comment type="caution">
    <text evidence="18">The sequence shown here is derived from an EMBL/GenBank/DDBJ whole genome shotgun (WGS) entry which is preliminary data.</text>
</comment>
<dbReference type="InterPro" id="IPR001611">
    <property type="entry name" value="Leu-rich_rpt"/>
</dbReference>
<feature type="region of interest" description="Disordered" evidence="17">
    <location>
        <begin position="359"/>
        <end position="508"/>
    </location>
</feature>
<keyword evidence="7" id="KW-0498">Mitosis</keyword>
<dbReference type="Gene3D" id="3.80.10.10">
    <property type="entry name" value="Ribonuclease Inhibitor"/>
    <property type="match status" value="2"/>
</dbReference>
<evidence type="ECO:0000256" key="4">
    <source>
        <dbReference type="ARBA" id="ARBA00022614"/>
    </source>
</evidence>
<dbReference type="Pfam" id="PF12799">
    <property type="entry name" value="LRR_4"/>
    <property type="match status" value="1"/>
</dbReference>
<gene>
    <name evidence="18" type="ORF">EG68_07549</name>
</gene>
<dbReference type="EMBL" id="JTDE01021788">
    <property type="protein sequence ID" value="KAF7232465.1"/>
    <property type="molecule type" value="Genomic_DNA"/>
</dbReference>
<dbReference type="InterPro" id="IPR003591">
    <property type="entry name" value="Leu-rich_rpt_typical-subtyp"/>
</dbReference>
<evidence type="ECO:0000313" key="18">
    <source>
        <dbReference type="EMBL" id="KAF7232465.1"/>
    </source>
</evidence>
<dbReference type="InterPro" id="IPR025875">
    <property type="entry name" value="Leu-rich_rpt_4"/>
</dbReference>
<reference evidence="18" key="1">
    <citation type="submission" date="2019-07" db="EMBL/GenBank/DDBJ databases">
        <title>Annotation for the trematode Paragonimus miyazaki's.</title>
        <authorList>
            <person name="Choi Y.-J."/>
        </authorList>
    </citation>
    <scope>NUCLEOTIDE SEQUENCE</scope>
    <source>
        <strain evidence="18">Japan</strain>
    </source>
</reference>
<evidence type="ECO:0000256" key="3">
    <source>
        <dbReference type="ARBA" id="ARBA00022490"/>
    </source>
</evidence>
<evidence type="ECO:0000256" key="6">
    <source>
        <dbReference type="ARBA" id="ARBA00022737"/>
    </source>
</evidence>
<sequence>MTSLHEVDLIDSSINSIVQLNISESTIRVNLHHNIIEEISGLVNARNLLHLDLSSNLIEKIDGPDGLKNLRTLNLSSNRITVIRGLKCLHSLVRLDLSFNAIENLDGLRELSGPNVNLTVLQLQGNRIRRLEHLLECTFGLKNLRQLTLMNAEINADNPICKMKDYRPAVLDGLPQLAILDNLDRQNRPVQVDILADIPELTNFLDCISTNSLSEINDLERTLQERYIVDVRNEIAEHNNTVHSAAEHTHIIQHGSHNVHCEMGESGNNHQQCSLSSVTERRLASLENQLSSLVALQMMRLSQPDDVDKVALSLNTVDPGKVDVCDIPGDVQTGKIHLNSSGEGCAEEKQRRRACAEAASRRSMADHAGATVRKQNEAKQLSVSHKQPQSSPNASRTPTTPGAELDVPRPHQLFGVEEHPPGAPKKTQASRITAPKQSSVVHPTHGKPAFPRRPSSTPAVGCESARLSSPGSSGLDSQTTAKPLTRKSPGSLKKSDGNDPKVCKPNSCMPSEDVAGKTLGQVLKELDVERAQRQQTEQLCRDLTQRILRLEASAVDETKALEATNQLKQAFTTERRARLDAEARLRELDARLSEVLTAIDTMRIREEVEKARISEETSKLSARLVELASDYQDAIARAERAERKLDEVQSLLNKRELEYKELLNRRYAVDSPEVAQIISARIDTVEARHEQTVKSLNEKLEESSIRFHALEEEFRLALRIEAERYGELYNTAEGLKIKLSNAESLTKELEQREESARHLVGELTAAMKEQKAKSTRQQKSFLLMQHNQKERIATLEAHLEEAQNRLVAAENIHKEQKKTQAELAAQESLVAGLRAERKNWSEELAKQSSALAQDRGRLEAKIEAQSMEIASVKKALEEETDNVKIKTKIIDDQADSIRNLKKGLIENQTEMKKVQDEATATQRRLEQQIENLKKENEEQLKKIERLVARKEELKDTVAELESRIDELQAQNDSLNQRWRERTNLLDKLEKQVQQMRLTWESEQQALTSERDAAKERVSELQAQMERMDAGFRQQLALVTEAKETAISSAREEAEQLRSTCESRVAGVEAEMRAVLLETENARCAMEMRLRKLSAALCDVGSADPVIPSSSRPCHSAQSHHPQHFSDPFALTPPPSFCNYVTTVDATRWKRN</sequence>
<name>A0A8S9YEY1_9TREM</name>
<dbReference type="InterPro" id="IPR050576">
    <property type="entry name" value="Cilia_flagella_integrity"/>
</dbReference>
<dbReference type="PANTHER" id="PTHR45973">
    <property type="entry name" value="PROTEIN PHOSPHATASE 1 REGULATORY SUBUNIT SDS22-RELATED"/>
    <property type="match status" value="1"/>
</dbReference>
<keyword evidence="19" id="KW-1185">Reference proteome</keyword>
<feature type="compositionally biased region" description="Polar residues" evidence="17">
    <location>
        <begin position="466"/>
        <end position="482"/>
    </location>
</feature>
<dbReference type="SMART" id="SM00369">
    <property type="entry name" value="LRR_TYP"/>
    <property type="match status" value="3"/>
</dbReference>
<keyword evidence="6" id="KW-0677">Repeat</keyword>
<evidence type="ECO:0000256" key="15">
    <source>
        <dbReference type="ARBA" id="ARBA00067351"/>
    </source>
</evidence>
<dbReference type="Proteomes" id="UP000822476">
    <property type="component" value="Unassembled WGS sequence"/>
</dbReference>
<keyword evidence="8 16" id="KW-0175">Coiled coil</keyword>
<dbReference type="GO" id="GO:0005814">
    <property type="term" value="C:centriole"/>
    <property type="evidence" value="ECO:0007669"/>
    <property type="project" value="UniProtKB-SubCell"/>
</dbReference>
<evidence type="ECO:0000256" key="5">
    <source>
        <dbReference type="ARBA" id="ARBA00022618"/>
    </source>
</evidence>
<dbReference type="FunFam" id="3.80.10.10:FF:000148">
    <property type="entry name" value="Leucine rich repeat and coiled-coil centrosomal protein 1"/>
    <property type="match status" value="1"/>
</dbReference>
<feature type="compositionally biased region" description="Polar residues" evidence="17">
    <location>
        <begin position="427"/>
        <end position="441"/>
    </location>
</feature>
<keyword evidence="4" id="KW-0433">Leucine-rich repeat</keyword>
<dbReference type="GO" id="GO:0051301">
    <property type="term" value="P:cell division"/>
    <property type="evidence" value="ECO:0007669"/>
    <property type="project" value="UniProtKB-KW"/>
</dbReference>
<feature type="coiled-coil region" evidence="16">
    <location>
        <begin position="624"/>
        <end position="1070"/>
    </location>
</feature>
<dbReference type="PROSITE" id="PS51450">
    <property type="entry name" value="LRR"/>
    <property type="match status" value="4"/>
</dbReference>
<evidence type="ECO:0000256" key="9">
    <source>
        <dbReference type="ARBA" id="ARBA00023069"/>
    </source>
</evidence>
<feature type="compositionally biased region" description="Basic and acidic residues" evidence="17">
    <location>
        <begin position="493"/>
        <end position="502"/>
    </location>
</feature>
<keyword evidence="10" id="KW-0206">Cytoskeleton</keyword>